<proteinExistence type="predicted"/>
<keyword evidence="2" id="KW-1185">Reference proteome</keyword>
<accession>A0ABP7N3W1</accession>
<evidence type="ECO:0000313" key="2">
    <source>
        <dbReference type="Proteomes" id="UP001501565"/>
    </source>
</evidence>
<gene>
    <name evidence="1" type="ORF">GCM10022277_35410</name>
</gene>
<dbReference type="PANTHER" id="PTHR37805">
    <property type="entry name" value="CYTOPLASMIC PROTEIN-RELATED"/>
    <property type="match status" value="1"/>
</dbReference>
<protein>
    <submittedName>
        <fullName evidence="1">DUF1456 family protein</fullName>
    </submittedName>
</protein>
<dbReference type="RefSeq" id="WP_344799938.1">
    <property type="nucleotide sequence ID" value="NZ_BAABBN010000012.1"/>
</dbReference>
<reference evidence="2" key="1">
    <citation type="journal article" date="2019" name="Int. J. Syst. Evol. Microbiol.">
        <title>The Global Catalogue of Microorganisms (GCM) 10K type strain sequencing project: providing services to taxonomists for standard genome sequencing and annotation.</title>
        <authorList>
            <consortium name="The Broad Institute Genomics Platform"/>
            <consortium name="The Broad Institute Genome Sequencing Center for Infectious Disease"/>
            <person name="Wu L."/>
            <person name="Ma J."/>
        </authorList>
    </citation>
    <scope>NUCLEOTIDE SEQUENCE [LARGE SCALE GENOMIC DNA]</scope>
    <source>
        <strain evidence="2">JCM 17551</strain>
    </source>
</reference>
<name>A0ABP7N3W1_9GAMM</name>
<organism evidence="1 2">
    <name type="scientific">Litoribacillus peritrichatus</name>
    <dbReference type="NCBI Taxonomy" id="718191"/>
    <lineage>
        <taxon>Bacteria</taxon>
        <taxon>Pseudomonadati</taxon>
        <taxon>Pseudomonadota</taxon>
        <taxon>Gammaproteobacteria</taxon>
        <taxon>Oceanospirillales</taxon>
        <taxon>Oceanospirillaceae</taxon>
        <taxon>Litoribacillus</taxon>
    </lineage>
</organism>
<dbReference type="EMBL" id="BAABBN010000012">
    <property type="protein sequence ID" value="GAA3935839.1"/>
    <property type="molecule type" value="Genomic_DNA"/>
</dbReference>
<dbReference type="Proteomes" id="UP001501565">
    <property type="component" value="Unassembled WGS sequence"/>
</dbReference>
<dbReference type="PANTHER" id="PTHR37805:SF1">
    <property type="entry name" value="CYTOPLASMIC PROTEIN"/>
    <property type="match status" value="1"/>
</dbReference>
<sequence>MTNNDVLRRIRFIFDFNDKTMIKIFAAADLSVSRDDISNWLKKDDDDAFQNCPDVTLATFLNGLINEKRGKKEGEQPVPEKRLNNNTVLRKLKIALNLKAEDMLEILSLAEFRLSKHELSAFFRKQDHQHYRVCKDQVLRNFLQGLQLKYRDGVAPKPKYQWKS</sequence>
<dbReference type="InterPro" id="IPR009921">
    <property type="entry name" value="YehS-like"/>
</dbReference>
<comment type="caution">
    <text evidence="1">The sequence shown here is derived from an EMBL/GenBank/DDBJ whole genome shotgun (WGS) entry which is preliminary data.</text>
</comment>
<dbReference type="Pfam" id="PF07308">
    <property type="entry name" value="DUF1456"/>
    <property type="match status" value="2"/>
</dbReference>
<evidence type="ECO:0000313" key="1">
    <source>
        <dbReference type="EMBL" id="GAA3935839.1"/>
    </source>
</evidence>